<comment type="caution">
    <text evidence="1">The sequence shown here is derived from an EMBL/GenBank/DDBJ whole genome shotgun (WGS) entry which is preliminary data.</text>
</comment>
<keyword evidence="2" id="KW-1185">Reference proteome</keyword>
<accession>A0ACB9XFU9</accession>
<feature type="non-terminal residue" evidence="1">
    <location>
        <position position="76"/>
    </location>
</feature>
<gene>
    <name evidence="1" type="ORF">KUCAC02_020921</name>
</gene>
<dbReference type="EMBL" id="CM043790">
    <property type="protein sequence ID" value="KAI4825234.1"/>
    <property type="molecule type" value="Genomic_DNA"/>
</dbReference>
<sequence length="76" mass="8185">VSCVQKRSATYSCSSTMQDISQMSTDEEGLGEGGQNGSVCQVIFKFDFLDVGCSYPSGLSDGIIQLHSNWHSESLT</sequence>
<dbReference type="Proteomes" id="UP001057452">
    <property type="component" value="Chromosome 6"/>
</dbReference>
<evidence type="ECO:0000313" key="1">
    <source>
        <dbReference type="EMBL" id="KAI4825234.1"/>
    </source>
</evidence>
<protein>
    <submittedName>
        <fullName evidence="1">Uncharacterized protein</fullName>
    </submittedName>
</protein>
<reference evidence="1" key="1">
    <citation type="submission" date="2022-05" db="EMBL/GenBank/DDBJ databases">
        <title>Chromosome-level genome of Chaenocephalus aceratus.</title>
        <authorList>
            <person name="Park H."/>
        </authorList>
    </citation>
    <scope>NUCLEOTIDE SEQUENCE</scope>
    <source>
        <strain evidence="1">KU_202001</strain>
    </source>
</reference>
<name>A0ACB9XFU9_CHAAC</name>
<organism evidence="1 2">
    <name type="scientific">Chaenocephalus aceratus</name>
    <name type="common">Blackfin icefish</name>
    <name type="synonym">Chaenichthys aceratus</name>
    <dbReference type="NCBI Taxonomy" id="36190"/>
    <lineage>
        <taxon>Eukaryota</taxon>
        <taxon>Metazoa</taxon>
        <taxon>Chordata</taxon>
        <taxon>Craniata</taxon>
        <taxon>Vertebrata</taxon>
        <taxon>Euteleostomi</taxon>
        <taxon>Actinopterygii</taxon>
        <taxon>Neopterygii</taxon>
        <taxon>Teleostei</taxon>
        <taxon>Neoteleostei</taxon>
        <taxon>Acanthomorphata</taxon>
        <taxon>Eupercaria</taxon>
        <taxon>Perciformes</taxon>
        <taxon>Notothenioidei</taxon>
        <taxon>Channichthyidae</taxon>
        <taxon>Chaenocephalus</taxon>
    </lineage>
</organism>
<proteinExistence type="predicted"/>
<evidence type="ECO:0000313" key="2">
    <source>
        <dbReference type="Proteomes" id="UP001057452"/>
    </source>
</evidence>
<feature type="non-terminal residue" evidence="1">
    <location>
        <position position="1"/>
    </location>
</feature>